<dbReference type="InterPro" id="IPR036452">
    <property type="entry name" value="Ribo_hydro-like"/>
</dbReference>
<evidence type="ECO:0000259" key="4">
    <source>
        <dbReference type="Pfam" id="PF01156"/>
    </source>
</evidence>
<comment type="caution">
    <text evidence="5">The sequence shown here is derived from an EMBL/GenBank/DDBJ whole genome shotgun (WGS) entry which is preliminary data.</text>
</comment>
<evidence type="ECO:0000256" key="2">
    <source>
        <dbReference type="ARBA" id="ARBA00023295"/>
    </source>
</evidence>
<reference evidence="5 6" key="1">
    <citation type="submission" date="2020-03" db="EMBL/GenBank/DDBJ databases">
        <title>Chryseoglobus sp. isolated from a deep-sea seamount.</title>
        <authorList>
            <person name="Zhang D.-C."/>
        </authorList>
    </citation>
    <scope>NUCLEOTIDE SEQUENCE [LARGE SCALE GENOMIC DNA]</scope>
    <source>
        <strain evidence="5 6">KN1116</strain>
    </source>
</reference>
<sequence length="378" mass="40456">MKGPHTVPPSTVPSTTPAAPSTPLPTSPTVPLLVDVDTGIDDSLALLYLLASPEAEILGITCTAGNVPARQVAINNLAWLDLCDAPEIEVALGSEVPVLAPLMTTEETHGPQGIGYAELPAPTRTISERHATEVWIETARAHPGEVVGLVTGPLTNLALALRLEPELPRLLKRLVIMGGAFHHSGNTTPVSEWNIAVDPESAKMVFDAFSGLPADRRPIVCALDVTERIEMKPEHLRRIADQIGDEDAALTPDSAFGSRSRARNPVLRHLTDAVRFYFEFHVTHDQGWLAHMHDPFAAAVALHPELATLRAATVDVELGGTLARGQTIADFAGLWGRDPNAAIVVDTDPAAFFDHLIERVSALATRVGEAEEGGERQP</sequence>
<keyword evidence="2" id="KW-0326">Glycosidase</keyword>
<name>A0A9E5JL92_9MICO</name>
<dbReference type="Proteomes" id="UP000818266">
    <property type="component" value="Unassembled WGS sequence"/>
</dbReference>
<feature type="compositionally biased region" description="Pro residues" evidence="3">
    <location>
        <begin position="1"/>
        <end position="11"/>
    </location>
</feature>
<dbReference type="RefSeq" id="WP_152582334.1">
    <property type="nucleotide sequence ID" value="NZ_VIKT02000006.1"/>
</dbReference>
<dbReference type="EMBL" id="VIKT02000006">
    <property type="protein sequence ID" value="NHF62648.1"/>
    <property type="molecule type" value="Genomic_DNA"/>
</dbReference>
<evidence type="ECO:0000313" key="5">
    <source>
        <dbReference type="EMBL" id="NHF62648.1"/>
    </source>
</evidence>
<dbReference type="PANTHER" id="PTHR12304">
    <property type="entry name" value="INOSINE-URIDINE PREFERRING NUCLEOSIDE HYDROLASE"/>
    <property type="match status" value="1"/>
</dbReference>
<dbReference type="Gene3D" id="3.90.245.10">
    <property type="entry name" value="Ribonucleoside hydrolase-like"/>
    <property type="match status" value="1"/>
</dbReference>
<feature type="region of interest" description="Disordered" evidence="3">
    <location>
        <begin position="1"/>
        <end position="28"/>
    </location>
</feature>
<accession>A0A9E5JL92</accession>
<gene>
    <name evidence="5" type="ORF">FK219_005255</name>
</gene>
<keyword evidence="1 5" id="KW-0378">Hydrolase</keyword>
<protein>
    <submittedName>
        <fullName evidence="5">Nucleoside hydrolase</fullName>
    </submittedName>
</protein>
<dbReference type="InterPro" id="IPR001910">
    <property type="entry name" value="Inosine/uridine_hydrolase_dom"/>
</dbReference>
<dbReference type="PANTHER" id="PTHR12304:SF4">
    <property type="entry name" value="URIDINE NUCLEOSIDASE"/>
    <property type="match status" value="1"/>
</dbReference>
<evidence type="ECO:0000313" key="6">
    <source>
        <dbReference type="Proteomes" id="UP000818266"/>
    </source>
</evidence>
<dbReference type="AlphaFoldDB" id="A0A9E5JL92"/>
<evidence type="ECO:0000256" key="1">
    <source>
        <dbReference type="ARBA" id="ARBA00022801"/>
    </source>
</evidence>
<dbReference type="Pfam" id="PF01156">
    <property type="entry name" value="IU_nuc_hydro"/>
    <property type="match status" value="1"/>
</dbReference>
<proteinExistence type="predicted"/>
<dbReference type="GO" id="GO:0008477">
    <property type="term" value="F:purine nucleosidase activity"/>
    <property type="evidence" value="ECO:0007669"/>
    <property type="project" value="TreeGrafter"/>
</dbReference>
<dbReference type="SUPFAM" id="SSF53590">
    <property type="entry name" value="Nucleoside hydrolase"/>
    <property type="match status" value="1"/>
</dbReference>
<dbReference type="GO" id="GO:0005829">
    <property type="term" value="C:cytosol"/>
    <property type="evidence" value="ECO:0007669"/>
    <property type="project" value="TreeGrafter"/>
</dbReference>
<dbReference type="InterPro" id="IPR023186">
    <property type="entry name" value="IUNH"/>
</dbReference>
<dbReference type="GO" id="GO:0006152">
    <property type="term" value="P:purine nucleoside catabolic process"/>
    <property type="evidence" value="ECO:0007669"/>
    <property type="project" value="TreeGrafter"/>
</dbReference>
<feature type="domain" description="Inosine/uridine-preferring nucleoside hydrolase" evidence="4">
    <location>
        <begin position="33"/>
        <end position="354"/>
    </location>
</feature>
<dbReference type="OrthoDB" id="9797882at2"/>
<keyword evidence="6" id="KW-1185">Reference proteome</keyword>
<organism evidence="5 6">
    <name type="scientific">Microcella pacifica</name>
    <dbReference type="NCBI Taxonomy" id="2591847"/>
    <lineage>
        <taxon>Bacteria</taxon>
        <taxon>Bacillati</taxon>
        <taxon>Actinomycetota</taxon>
        <taxon>Actinomycetes</taxon>
        <taxon>Micrococcales</taxon>
        <taxon>Microbacteriaceae</taxon>
        <taxon>Microcella</taxon>
    </lineage>
</organism>
<evidence type="ECO:0000256" key="3">
    <source>
        <dbReference type="SAM" id="MobiDB-lite"/>
    </source>
</evidence>